<accession>A0A382Z4S2</accession>
<sequence>VIRVVIGLEQQVLGYPNDSPPIEAVPIIAQDFSLAANFPWRLSVQLCLRYPVHYWVHRWLASKKWL</sequence>
<dbReference type="EMBL" id="UINC01180987">
    <property type="protein sequence ID" value="SVD90453.1"/>
    <property type="molecule type" value="Genomic_DNA"/>
</dbReference>
<evidence type="ECO:0000313" key="1">
    <source>
        <dbReference type="EMBL" id="SVD90453.1"/>
    </source>
</evidence>
<protein>
    <submittedName>
        <fullName evidence="1">Uncharacterized protein</fullName>
    </submittedName>
</protein>
<proteinExistence type="predicted"/>
<feature type="non-terminal residue" evidence="1">
    <location>
        <position position="1"/>
    </location>
</feature>
<dbReference type="AlphaFoldDB" id="A0A382Z4S2"/>
<organism evidence="1">
    <name type="scientific">marine metagenome</name>
    <dbReference type="NCBI Taxonomy" id="408172"/>
    <lineage>
        <taxon>unclassified sequences</taxon>
        <taxon>metagenomes</taxon>
        <taxon>ecological metagenomes</taxon>
    </lineage>
</organism>
<name>A0A382Z4S2_9ZZZZ</name>
<reference evidence="1" key="1">
    <citation type="submission" date="2018-05" db="EMBL/GenBank/DDBJ databases">
        <authorList>
            <person name="Lanie J.A."/>
            <person name="Ng W.-L."/>
            <person name="Kazmierczak K.M."/>
            <person name="Andrzejewski T.M."/>
            <person name="Davidsen T.M."/>
            <person name="Wayne K.J."/>
            <person name="Tettelin H."/>
            <person name="Glass J.I."/>
            <person name="Rusch D."/>
            <person name="Podicherti R."/>
            <person name="Tsui H.-C.T."/>
            <person name="Winkler M.E."/>
        </authorList>
    </citation>
    <scope>NUCLEOTIDE SEQUENCE</scope>
</reference>
<gene>
    <name evidence="1" type="ORF">METZ01_LOCUS443307</name>
</gene>